<reference evidence="5 6" key="1">
    <citation type="submission" date="2013-10" db="EMBL/GenBank/DDBJ databases">
        <title>Salinisphaera japonica YTM-1 Genome Sequencing.</title>
        <authorList>
            <person name="Lai Q."/>
            <person name="Li C."/>
            <person name="Shao Z."/>
        </authorList>
    </citation>
    <scope>NUCLEOTIDE SEQUENCE [LARGE SCALE GENOMIC DNA]</scope>
    <source>
        <strain evidence="5 6">YTM-1</strain>
    </source>
</reference>
<organism evidence="5 6">
    <name type="scientific">Salinisphaera japonica YTM-1</name>
    <dbReference type="NCBI Taxonomy" id="1209778"/>
    <lineage>
        <taxon>Bacteria</taxon>
        <taxon>Pseudomonadati</taxon>
        <taxon>Pseudomonadota</taxon>
        <taxon>Gammaproteobacteria</taxon>
        <taxon>Salinisphaerales</taxon>
        <taxon>Salinisphaeraceae</taxon>
        <taxon>Salinisphaera</taxon>
    </lineage>
</organism>
<keyword evidence="6" id="KW-1185">Reference proteome</keyword>
<protein>
    <submittedName>
        <fullName evidence="5">Peptidase M23</fullName>
    </submittedName>
</protein>
<feature type="region of interest" description="Disordered" evidence="2">
    <location>
        <begin position="87"/>
        <end position="202"/>
    </location>
</feature>
<dbReference type="InterPro" id="IPR036779">
    <property type="entry name" value="LysM_dom_sf"/>
</dbReference>
<keyword evidence="3" id="KW-0732">Signal</keyword>
<evidence type="ECO:0000256" key="2">
    <source>
        <dbReference type="SAM" id="MobiDB-lite"/>
    </source>
</evidence>
<dbReference type="InterPro" id="IPR016047">
    <property type="entry name" value="M23ase_b-sheet_dom"/>
</dbReference>
<feature type="chain" id="PRO_5019423260" evidence="3">
    <location>
        <begin position="23"/>
        <end position="317"/>
    </location>
</feature>
<dbReference type="InterPro" id="IPR018392">
    <property type="entry name" value="LysM"/>
</dbReference>
<dbReference type="EMBL" id="AYKG01000034">
    <property type="protein sequence ID" value="ROO26549.1"/>
    <property type="molecule type" value="Genomic_DNA"/>
</dbReference>
<feature type="compositionally biased region" description="Low complexity" evidence="2">
    <location>
        <begin position="102"/>
        <end position="112"/>
    </location>
</feature>
<dbReference type="SUPFAM" id="SSF51261">
    <property type="entry name" value="Duplicated hybrid motif"/>
    <property type="match status" value="1"/>
</dbReference>
<accession>A0A423PLU5</accession>
<gene>
    <name evidence="5" type="ORF">SAJA_10745</name>
</gene>
<dbReference type="OrthoDB" id="9795421at2"/>
<dbReference type="GO" id="GO:0009279">
    <property type="term" value="C:cell outer membrane"/>
    <property type="evidence" value="ECO:0007669"/>
    <property type="project" value="TreeGrafter"/>
</dbReference>
<dbReference type="PANTHER" id="PTHR21666">
    <property type="entry name" value="PEPTIDASE-RELATED"/>
    <property type="match status" value="1"/>
</dbReference>
<comment type="caution">
    <text evidence="5">The sequence shown here is derived from an EMBL/GenBank/DDBJ whole genome shotgun (WGS) entry which is preliminary data.</text>
</comment>
<dbReference type="PROSITE" id="PS51782">
    <property type="entry name" value="LYSM"/>
    <property type="match status" value="1"/>
</dbReference>
<sequence>MNPGRLCSTWAIGLALAASVSACSVDRAMRADTYTVARGDTLSEIAQRFNVDWHELARWNRIDAPYRLSVGQTLYLKPFPPIDYARFESGDASSRGRPVEPSAPRRASRTSPAPQPAPPRPARRGDTTPPGQAPRVDPSESTEPPAPSAGADVSTPATSSVEESRDEQAARSSEIAQATDQSASDQSTIKAGGPSEDGWQWPATGSLYRSYGDEERGRGIEITGNSGSAIYAASSGTVVYNGTGLKGYGQLIIIKHDTHYLSAYGFVRDSRVSQGETVAAGQQIAEMGLGPGNKPLLHFEIRRDGKPIDPEDRLPKR</sequence>
<evidence type="ECO:0000259" key="4">
    <source>
        <dbReference type="PROSITE" id="PS51782"/>
    </source>
</evidence>
<proteinExistence type="inferred from homology"/>
<dbReference type="PROSITE" id="PS51257">
    <property type="entry name" value="PROKAR_LIPOPROTEIN"/>
    <property type="match status" value="1"/>
</dbReference>
<dbReference type="SUPFAM" id="SSF54106">
    <property type="entry name" value="LysM domain"/>
    <property type="match status" value="1"/>
</dbReference>
<feature type="compositionally biased region" description="Polar residues" evidence="2">
    <location>
        <begin position="170"/>
        <end position="189"/>
    </location>
</feature>
<feature type="domain" description="LysM" evidence="4">
    <location>
        <begin position="32"/>
        <end position="76"/>
    </location>
</feature>
<dbReference type="SMART" id="SM00257">
    <property type="entry name" value="LysM"/>
    <property type="match status" value="1"/>
</dbReference>
<dbReference type="RefSeq" id="WP_123658638.1">
    <property type="nucleotide sequence ID" value="NZ_AYKG01000034.1"/>
</dbReference>
<dbReference type="CDD" id="cd00118">
    <property type="entry name" value="LysM"/>
    <property type="match status" value="1"/>
</dbReference>
<dbReference type="InterPro" id="IPR011055">
    <property type="entry name" value="Dup_hybrid_motif"/>
</dbReference>
<dbReference type="FunCoup" id="A0A423PLU5">
    <property type="interactions" value="126"/>
</dbReference>
<name>A0A423PLU5_9GAMM</name>
<dbReference type="Gene3D" id="3.10.350.10">
    <property type="entry name" value="LysM domain"/>
    <property type="match status" value="1"/>
</dbReference>
<dbReference type="Pfam" id="PF01476">
    <property type="entry name" value="LysM"/>
    <property type="match status" value="1"/>
</dbReference>
<evidence type="ECO:0000313" key="5">
    <source>
        <dbReference type="EMBL" id="ROO26549.1"/>
    </source>
</evidence>
<dbReference type="PANTHER" id="PTHR21666:SF263">
    <property type="entry name" value="MUREIN HYDROLASE ACTIVATOR NLPD"/>
    <property type="match status" value="1"/>
</dbReference>
<comment type="similarity">
    <text evidence="1">Belongs to the E.coli NlpD/Haemophilus LppB family.</text>
</comment>
<dbReference type="GO" id="GO:0032153">
    <property type="term" value="C:cell division site"/>
    <property type="evidence" value="ECO:0007669"/>
    <property type="project" value="TreeGrafter"/>
</dbReference>
<dbReference type="GO" id="GO:0004222">
    <property type="term" value="F:metalloendopeptidase activity"/>
    <property type="evidence" value="ECO:0007669"/>
    <property type="project" value="TreeGrafter"/>
</dbReference>
<dbReference type="InParanoid" id="A0A423PLU5"/>
<feature type="signal peptide" evidence="3">
    <location>
        <begin position="1"/>
        <end position="22"/>
    </location>
</feature>
<evidence type="ECO:0000256" key="3">
    <source>
        <dbReference type="SAM" id="SignalP"/>
    </source>
</evidence>
<dbReference type="Gene3D" id="2.70.70.10">
    <property type="entry name" value="Glucose Permease (Domain IIA)"/>
    <property type="match status" value="1"/>
</dbReference>
<evidence type="ECO:0000313" key="6">
    <source>
        <dbReference type="Proteomes" id="UP000285310"/>
    </source>
</evidence>
<dbReference type="Proteomes" id="UP000285310">
    <property type="component" value="Unassembled WGS sequence"/>
</dbReference>
<evidence type="ECO:0000256" key="1">
    <source>
        <dbReference type="ARBA" id="ARBA00038420"/>
    </source>
</evidence>
<dbReference type="AlphaFoldDB" id="A0A423PLU5"/>
<dbReference type="Pfam" id="PF01551">
    <property type="entry name" value="Peptidase_M23"/>
    <property type="match status" value="1"/>
</dbReference>
<dbReference type="InterPro" id="IPR050570">
    <property type="entry name" value="Cell_wall_metabolism_enzyme"/>
</dbReference>
<dbReference type="CDD" id="cd12797">
    <property type="entry name" value="M23_peptidase"/>
    <property type="match status" value="1"/>
</dbReference>